<dbReference type="InterPro" id="IPR001538">
    <property type="entry name" value="Man6P_isomerase-2_C"/>
</dbReference>
<dbReference type="SUPFAM" id="SSF51182">
    <property type="entry name" value="RmlC-like cupins"/>
    <property type="match status" value="1"/>
</dbReference>
<evidence type="ECO:0000259" key="10">
    <source>
        <dbReference type="Pfam" id="PF00483"/>
    </source>
</evidence>
<dbReference type="Proteomes" id="UP000273252">
    <property type="component" value="Unassembled WGS sequence"/>
</dbReference>
<sequence length="480" mass="53777">MLYPVIMAGGSGSRLWPLSRDLYPKQFLKISSDDSMLQQTFARLQGINHQPPLLVCNEEHRFIAAEQIRLGGFKHSGIILEPFGRNTAPAIALAALQALKTSAVDKTDADPIILVLAADHLIENRDAFQFAIRDALPYAKANQLVTFGIVPTAAETGYGYIKRGKQKGDSAFKVESFIEKPDLDIARAYFCSGEYYWNSGMFMFKASQYLKELGKHNPLMLEVCKKSMEGTQLDLDFVRIDQKAFEECPSNSIDYAVMEPVCSAYGSGNLVVVPMDAGWNDIGSWSALWDVSDKDLHNNVHQGDVLAVNSNNNYVYSENKLIATVGINNLVVVETKDAILVADKSHVQEVKMIVEKLKEAGRQEYKIHREVYRPWGKYDSIDFGQRDQVKRITVNPGQKLSIQKHYHRAEHWIVVSGTASVTHGEDTILVTEDQSIYIPLGTIHALENPGKIPLEMIEVQTGSYLGEDDIIRYRDCFGRL</sequence>
<dbReference type="OrthoDB" id="9806359at2"/>
<dbReference type="PANTHER" id="PTHR46390:SF1">
    <property type="entry name" value="MANNOSE-1-PHOSPHATE GUANYLYLTRANSFERASE"/>
    <property type="match status" value="1"/>
</dbReference>
<feature type="domain" description="Mannose-6-phosphate isomerase type II C-terminal" evidence="11">
    <location>
        <begin position="361"/>
        <end position="475"/>
    </location>
</feature>
<evidence type="ECO:0000256" key="5">
    <source>
        <dbReference type="ARBA" id="ARBA00022695"/>
    </source>
</evidence>
<dbReference type="InterPro" id="IPR011051">
    <property type="entry name" value="RmlC_Cupin_sf"/>
</dbReference>
<dbReference type="PANTHER" id="PTHR46390">
    <property type="entry name" value="MANNOSE-1-PHOSPHATE GUANYLYLTRANSFERASE"/>
    <property type="match status" value="1"/>
</dbReference>
<dbReference type="GO" id="GO:0004475">
    <property type="term" value="F:mannose-1-phosphate guanylyltransferase (GTP) activity"/>
    <property type="evidence" value="ECO:0007669"/>
    <property type="project" value="UniProtKB-EC"/>
</dbReference>
<dbReference type="GO" id="GO:0016853">
    <property type="term" value="F:isomerase activity"/>
    <property type="evidence" value="ECO:0007669"/>
    <property type="project" value="UniProtKB-KW"/>
</dbReference>
<accession>A0A3A6QU29</accession>
<dbReference type="InterPro" id="IPR049577">
    <property type="entry name" value="GMPP_N"/>
</dbReference>
<keyword evidence="13" id="KW-0413">Isomerase</keyword>
<dbReference type="Pfam" id="PF22640">
    <property type="entry name" value="ManC_GMP_beta-helix"/>
    <property type="match status" value="1"/>
</dbReference>
<evidence type="ECO:0000256" key="8">
    <source>
        <dbReference type="ARBA" id="ARBA00047343"/>
    </source>
</evidence>
<dbReference type="FunFam" id="2.60.120.10:FF:000032">
    <property type="entry name" value="Mannose-1-phosphate guanylyltransferase/mannose-6-phosphate isomerase"/>
    <property type="match status" value="1"/>
</dbReference>
<dbReference type="UniPathway" id="UPA00126">
    <property type="reaction ID" value="UER00930"/>
</dbReference>
<dbReference type="GO" id="GO:0005525">
    <property type="term" value="F:GTP binding"/>
    <property type="evidence" value="ECO:0007669"/>
    <property type="project" value="UniProtKB-KW"/>
</dbReference>
<dbReference type="FunFam" id="3.90.550.10:FF:000046">
    <property type="entry name" value="Mannose-1-phosphate guanylyltransferase (GDP)"/>
    <property type="match status" value="1"/>
</dbReference>
<evidence type="ECO:0000256" key="9">
    <source>
        <dbReference type="RuleBase" id="RU004190"/>
    </source>
</evidence>
<evidence type="ECO:0000256" key="1">
    <source>
        <dbReference type="ARBA" id="ARBA00004823"/>
    </source>
</evidence>
<gene>
    <name evidence="13" type="ORF">DZ860_08155</name>
</gene>
<evidence type="ECO:0000256" key="4">
    <source>
        <dbReference type="ARBA" id="ARBA00022679"/>
    </source>
</evidence>
<evidence type="ECO:0000313" key="14">
    <source>
        <dbReference type="Proteomes" id="UP000273252"/>
    </source>
</evidence>
<keyword evidence="4 13" id="KW-0808">Transferase</keyword>
<evidence type="ECO:0000256" key="2">
    <source>
        <dbReference type="ARBA" id="ARBA00006115"/>
    </source>
</evidence>
<keyword evidence="14" id="KW-1185">Reference proteome</keyword>
<evidence type="ECO:0000313" key="13">
    <source>
        <dbReference type="EMBL" id="RJX72374.1"/>
    </source>
</evidence>
<feature type="domain" description="MannoseP isomerase/GMP-like beta-helix" evidence="12">
    <location>
        <begin position="303"/>
        <end position="357"/>
    </location>
</feature>
<comment type="caution">
    <text evidence="13">The sequence shown here is derived from an EMBL/GenBank/DDBJ whole genome shotgun (WGS) entry which is preliminary data.</text>
</comment>
<comment type="similarity">
    <text evidence="2 9">Belongs to the mannose-6-phosphate isomerase type 2 family.</text>
</comment>
<dbReference type="CDD" id="cd02213">
    <property type="entry name" value="cupin_PMI_typeII_C"/>
    <property type="match status" value="1"/>
</dbReference>
<comment type="catalytic activity">
    <reaction evidence="8">
        <text>alpha-D-mannose 1-phosphate + GTP + H(+) = GDP-alpha-D-mannose + diphosphate</text>
        <dbReference type="Rhea" id="RHEA:15229"/>
        <dbReference type="ChEBI" id="CHEBI:15378"/>
        <dbReference type="ChEBI" id="CHEBI:33019"/>
        <dbReference type="ChEBI" id="CHEBI:37565"/>
        <dbReference type="ChEBI" id="CHEBI:57527"/>
        <dbReference type="ChEBI" id="CHEBI:58409"/>
        <dbReference type="EC" id="2.7.7.13"/>
    </reaction>
</comment>
<keyword evidence="5 13" id="KW-0548">Nucleotidyltransferase</keyword>
<dbReference type="Gene3D" id="2.60.120.10">
    <property type="entry name" value="Jelly Rolls"/>
    <property type="match status" value="1"/>
</dbReference>
<dbReference type="InterPro" id="IPR006375">
    <property type="entry name" value="Man1P_GuaTrfase/Man6P_Isoase"/>
</dbReference>
<organism evidence="13 14">
    <name type="scientific">Vibrio sinensis</name>
    <dbReference type="NCBI Taxonomy" id="2302434"/>
    <lineage>
        <taxon>Bacteria</taxon>
        <taxon>Pseudomonadati</taxon>
        <taxon>Pseudomonadota</taxon>
        <taxon>Gammaproteobacteria</taxon>
        <taxon>Vibrionales</taxon>
        <taxon>Vibrionaceae</taxon>
        <taxon>Vibrio</taxon>
    </lineage>
</organism>
<keyword evidence="6" id="KW-0547">Nucleotide-binding</keyword>
<dbReference type="InterPro" id="IPR051161">
    <property type="entry name" value="Mannose-6P_isomerase_type2"/>
</dbReference>
<evidence type="ECO:0000259" key="12">
    <source>
        <dbReference type="Pfam" id="PF22640"/>
    </source>
</evidence>
<dbReference type="SUPFAM" id="SSF53448">
    <property type="entry name" value="Nucleotide-diphospho-sugar transferases"/>
    <property type="match status" value="1"/>
</dbReference>
<name>A0A3A6QU29_9VIBR</name>
<comment type="pathway">
    <text evidence="1">Nucleotide-sugar biosynthesis; GDP-alpha-D-mannose biosynthesis; GDP-alpha-D-mannose from alpha-D-mannose 1-phosphate (GTP route): step 1/1.</text>
</comment>
<dbReference type="InterPro" id="IPR029044">
    <property type="entry name" value="Nucleotide-diphossugar_trans"/>
</dbReference>
<dbReference type="RefSeq" id="WP_120030438.1">
    <property type="nucleotide sequence ID" value="NZ_QVMU01000005.1"/>
</dbReference>
<dbReference type="InterPro" id="IPR014710">
    <property type="entry name" value="RmlC-like_jellyroll"/>
</dbReference>
<dbReference type="Gene3D" id="3.90.550.10">
    <property type="entry name" value="Spore Coat Polysaccharide Biosynthesis Protein SpsA, Chain A"/>
    <property type="match status" value="1"/>
</dbReference>
<dbReference type="CDD" id="cd02509">
    <property type="entry name" value="GDP-M1P_Guanylyltransferase"/>
    <property type="match status" value="1"/>
</dbReference>
<dbReference type="EMBL" id="QVMU01000005">
    <property type="protein sequence ID" value="RJX72374.1"/>
    <property type="molecule type" value="Genomic_DNA"/>
</dbReference>
<dbReference type="Pfam" id="PF00483">
    <property type="entry name" value="NTP_transferase"/>
    <property type="match status" value="1"/>
</dbReference>
<dbReference type="NCBIfam" id="TIGR01479">
    <property type="entry name" value="GMP_PMI"/>
    <property type="match status" value="1"/>
</dbReference>
<dbReference type="GO" id="GO:0000271">
    <property type="term" value="P:polysaccharide biosynthetic process"/>
    <property type="evidence" value="ECO:0007669"/>
    <property type="project" value="InterPro"/>
</dbReference>
<dbReference type="InterPro" id="IPR005835">
    <property type="entry name" value="NTP_transferase_dom"/>
</dbReference>
<dbReference type="AlphaFoldDB" id="A0A3A6QU29"/>
<evidence type="ECO:0000256" key="7">
    <source>
        <dbReference type="ARBA" id="ARBA00023134"/>
    </source>
</evidence>
<evidence type="ECO:0000256" key="3">
    <source>
        <dbReference type="ARBA" id="ARBA00012387"/>
    </source>
</evidence>
<proteinExistence type="inferred from homology"/>
<keyword evidence="7" id="KW-0342">GTP-binding</keyword>
<evidence type="ECO:0000259" key="11">
    <source>
        <dbReference type="Pfam" id="PF01050"/>
    </source>
</evidence>
<evidence type="ECO:0000256" key="6">
    <source>
        <dbReference type="ARBA" id="ARBA00022741"/>
    </source>
</evidence>
<dbReference type="EC" id="2.7.7.13" evidence="3"/>
<dbReference type="GO" id="GO:0009298">
    <property type="term" value="P:GDP-mannose biosynthetic process"/>
    <property type="evidence" value="ECO:0007669"/>
    <property type="project" value="UniProtKB-UniPathway"/>
</dbReference>
<feature type="domain" description="Nucleotidyl transferase" evidence="10">
    <location>
        <begin position="4"/>
        <end position="296"/>
    </location>
</feature>
<dbReference type="InterPro" id="IPR054566">
    <property type="entry name" value="ManC/GMP-like_b-helix"/>
</dbReference>
<reference evidence="13 14" key="1">
    <citation type="submission" date="2018-08" db="EMBL/GenBank/DDBJ databases">
        <title>Vibrio isolated from the Eastern China Marginal Seas.</title>
        <authorList>
            <person name="Li Y."/>
        </authorList>
    </citation>
    <scope>NUCLEOTIDE SEQUENCE [LARGE SCALE GENOMIC DNA]</scope>
    <source>
        <strain evidence="13 14">BEI233</strain>
    </source>
</reference>
<dbReference type="Pfam" id="PF01050">
    <property type="entry name" value="MannoseP_isomer"/>
    <property type="match status" value="1"/>
</dbReference>
<protein>
    <recommendedName>
        <fullName evidence="3">mannose-1-phosphate guanylyltransferase</fullName>
        <ecNumber evidence="3">2.7.7.13</ecNumber>
    </recommendedName>
</protein>